<gene>
    <name evidence="2" type="ORF">XELAEV_18045762mg</name>
</gene>
<evidence type="ECO:0008006" key="4">
    <source>
        <dbReference type="Google" id="ProtNLM"/>
    </source>
</evidence>
<dbReference type="InterPro" id="IPR052986">
    <property type="entry name" value="VLIG_GTPase"/>
</dbReference>
<dbReference type="AlphaFoldDB" id="A0A974C196"/>
<protein>
    <recommendedName>
        <fullName evidence="4">VLIG-type G domain-containing protein</fullName>
    </recommendedName>
</protein>
<dbReference type="Proteomes" id="UP000694892">
    <property type="component" value="Chromosome 9_10L"/>
</dbReference>
<dbReference type="PANTHER" id="PTHR14819">
    <property type="entry name" value="GTP-BINDING"/>
    <property type="match status" value="1"/>
</dbReference>
<organism evidence="2 3">
    <name type="scientific">Xenopus laevis</name>
    <name type="common">African clawed frog</name>
    <dbReference type="NCBI Taxonomy" id="8355"/>
    <lineage>
        <taxon>Eukaryota</taxon>
        <taxon>Metazoa</taxon>
        <taxon>Chordata</taxon>
        <taxon>Craniata</taxon>
        <taxon>Vertebrata</taxon>
        <taxon>Euteleostomi</taxon>
        <taxon>Amphibia</taxon>
        <taxon>Batrachia</taxon>
        <taxon>Anura</taxon>
        <taxon>Pipoidea</taxon>
        <taxon>Pipidae</taxon>
        <taxon>Xenopodinae</taxon>
        <taxon>Xenopus</taxon>
        <taxon>Xenopus</taxon>
    </lineage>
</organism>
<sequence>MIAISTAEEAIVIQKEKHKIQCLKDSYIKIIETNVSNLREDCRKNQQQLTEMELNHAFEMMWTNTISELHITPLKTYDIAENMLYIITEDMKNRGSSVNQKLKKIKSLPKSERVEKNSWRAFAVYAVKFIQGFGAPKVTAKDDIFFNSVLDECSKYVKKQIRQDADYNDAYCRELLKIINNMCEQNDGKGLHVVEHFQYMHDKFFKKNDPHHRLTALKPAYLATFINTFQEKDESFNRAKRFCESCIKPAVADQIKRILGIKIVDDVLSKCDSQALKDRTFFQYTLLSYLIQEKNVQVYIEYSQNYEQCAKTWIQKYIANTYGNFHSLQLQIASDAFQRIREVLTDPEILACGSVSDFLGKFCTKLEEELALNQDEIKAIVFQTTVPIKEFASNICKSLNDTEEELKSEIKHKDDESVLCKLTIKPEDELFKKVIGCGKQCPFCKVPCEAGASNHKKYFATIHRPQGLGRYRNSETKILVHEICSTSVVSNAHFRNSDTKDKYHPYRDYCTYYPDWAIQPDPSIDASDYWKFILKEFNKEFAQVYKAKPAEIPDIWQEITEEQAIESLKKIFNMQ</sequence>
<keyword evidence="1" id="KW-0175">Coiled coil</keyword>
<dbReference type="EMBL" id="CM004482">
    <property type="protein sequence ID" value="OCT64663.1"/>
    <property type="molecule type" value="Genomic_DNA"/>
</dbReference>
<evidence type="ECO:0000313" key="2">
    <source>
        <dbReference type="EMBL" id="OCT64663.1"/>
    </source>
</evidence>
<evidence type="ECO:0000256" key="1">
    <source>
        <dbReference type="SAM" id="Coils"/>
    </source>
</evidence>
<dbReference type="PANTHER" id="PTHR14819:SF21">
    <property type="entry name" value="INTERFERON-INDUCED VERY LARGE GTPASE 1"/>
    <property type="match status" value="1"/>
</dbReference>
<name>A0A974C196_XENLA</name>
<feature type="coiled-coil region" evidence="1">
    <location>
        <begin position="28"/>
        <end position="55"/>
    </location>
</feature>
<proteinExistence type="predicted"/>
<evidence type="ECO:0000313" key="3">
    <source>
        <dbReference type="Proteomes" id="UP000694892"/>
    </source>
</evidence>
<reference evidence="3" key="1">
    <citation type="journal article" date="2016" name="Nature">
        <title>Genome evolution in the allotetraploid frog Xenopus laevis.</title>
        <authorList>
            <person name="Session A.M."/>
            <person name="Uno Y."/>
            <person name="Kwon T."/>
            <person name="Chapman J.A."/>
            <person name="Toyoda A."/>
            <person name="Takahashi S."/>
            <person name="Fukui A."/>
            <person name="Hikosaka A."/>
            <person name="Suzuki A."/>
            <person name="Kondo M."/>
            <person name="van Heeringen S.J."/>
            <person name="Quigley I."/>
            <person name="Heinz S."/>
            <person name="Ogino H."/>
            <person name="Ochi H."/>
            <person name="Hellsten U."/>
            <person name="Lyons J.B."/>
            <person name="Simakov O."/>
            <person name="Putnam N."/>
            <person name="Stites J."/>
            <person name="Kuroki Y."/>
            <person name="Tanaka T."/>
            <person name="Michiue T."/>
            <person name="Watanabe M."/>
            <person name="Bogdanovic O."/>
            <person name="Lister R."/>
            <person name="Georgiou G."/>
            <person name="Paranjpe S.S."/>
            <person name="van Kruijsbergen I."/>
            <person name="Shu S."/>
            <person name="Carlson J."/>
            <person name="Kinoshita T."/>
            <person name="Ohta Y."/>
            <person name="Mawaribuchi S."/>
            <person name="Jenkins J."/>
            <person name="Grimwood J."/>
            <person name="Schmutz J."/>
            <person name="Mitros T."/>
            <person name="Mozaffari S.V."/>
            <person name="Suzuki Y."/>
            <person name="Haramoto Y."/>
            <person name="Yamamoto T.S."/>
            <person name="Takagi C."/>
            <person name="Heald R."/>
            <person name="Miller K."/>
            <person name="Haudenschild C."/>
            <person name="Kitzman J."/>
            <person name="Nakayama T."/>
            <person name="Izutsu Y."/>
            <person name="Robert J."/>
            <person name="Fortriede J."/>
            <person name="Burns K."/>
            <person name="Lotay V."/>
            <person name="Karimi K."/>
            <person name="Yasuoka Y."/>
            <person name="Dichmann D.S."/>
            <person name="Flajnik M.F."/>
            <person name="Houston D.W."/>
            <person name="Shendure J."/>
            <person name="DuPasquier L."/>
            <person name="Vize P.D."/>
            <person name="Zorn A.M."/>
            <person name="Ito M."/>
            <person name="Marcotte E.M."/>
            <person name="Wallingford J.B."/>
            <person name="Ito Y."/>
            <person name="Asashima M."/>
            <person name="Ueno N."/>
            <person name="Matsuda Y."/>
            <person name="Veenstra G.J."/>
            <person name="Fujiyama A."/>
            <person name="Harland R.M."/>
            <person name="Taira M."/>
            <person name="Rokhsar D.S."/>
        </authorList>
    </citation>
    <scope>NUCLEOTIDE SEQUENCE [LARGE SCALE GENOMIC DNA]</scope>
    <source>
        <strain evidence="3">J</strain>
    </source>
</reference>
<dbReference type="OMA" id="GPWIPYK"/>
<accession>A0A974C196</accession>